<accession>A0A4Y7SVP7</accession>
<sequence length="523" mass="57909">MASPDIEEHHPPIITGTNPLTSNLSDVGHLPVEILLQIFTLHSASLMRAPGASQNRRSLARIWIAHVCQRWREIALEENKLWSNLLFVTPEITELMLSRAGSAPLAITMGQVDSTSRAQALSDILSRHLHRVCSLEIGDIPYTQPDFLHLLTTPAPILETLALRSKYSGSQMPYRLLDCGNAPALKHLEIINFYIPLYSLLPIVPTLAYLHLGSKYSSSQGPPAEALLGSLKLLPLLETLILENYIPTDHYPFNAVENPVECLPLRKLSLRASSTPIHRLLGVIRVPNASLELVFTNRVGDEATAAETVSLIVKARKIQGRLALQELATRHLWPERYTSVLEFSFDREASGIGSDSSISVACVEAVHHSLAFWLPAFEEAFVELSTARSIRMESPHWGFPRRQWKHLGEKMAHVKAITFSPTSGTPGDLFMVLDEGLKSALPPFPSLSTLTAECGHILGRDREALASALRNRPDSHRVGTLRVTYSDNKVSRANISALEETVPGLKVEWVNECSKRGEDESDE</sequence>
<dbReference type="OrthoDB" id="3172239at2759"/>
<name>A0A4Y7SVP7_COPMI</name>
<proteinExistence type="predicted"/>
<feature type="domain" description="F-box" evidence="1">
    <location>
        <begin position="28"/>
        <end position="86"/>
    </location>
</feature>
<gene>
    <name evidence="2" type="ORF">FA13DRAFT_1122238</name>
</gene>
<evidence type="ECO:0000313" key="3">
    <source>
        <dbReference type="Proteomes" id="UP000298030"/>
    </source>
</evidence>
<dbReference type="AlphaFoldDB" id="A0A4Y7SVP7"/>
<dbReference type="Proteomes" id="UP000298030">
    <property type="component" value="Unassembled WGS sequence"/>
</dbReference>
<reference evidence="2 3" key="1">
    <citation type="journal article" date="2019" name="Nat. Ecol. Evol.">
        <title>Megaphylogeny resolves global patterns of mushroom evolution.</title>
        <authorList>
            <person name="Varga T."/>
            <person name="Krizsan K."/>
            <person name="Foldi C."/>
            <person name="Dima B."/>
            <person name="Sanchez-Garcia M."/>
            <person name="Sanchez-Ramirez S."/>
            <person name="Szollosi G.J."/>
            <person name="Szarkandi J.G."/>
            <person name="Papp V."/>
            <person name="Albert L."/>
            <person name="Andreopoulos W."/>
            <person name="Angelini C."/>
            <person name="Antonin V."/>
            <person name="Barry K.W."/>
            <person name="Bougher N.L."/>
            <person name="Buchanan P."/>
            <person name="Buyck B."/>
            <person name="Bense V."/>
            <person name="Catcheside P."/>
            <person name="Chovatia M."/>
            <person name="Cooper J."/>
            <person name="Damon W."/>
            <person name="Desjardin D."/>
            <person name="Finy P."/>
            <person name="Geml J."/>
            <person name="Haridas S."/>
            <person name="Hughes K."/>
            <person name="Justo A."/>
            <person name="Karasinski D."/>
            <person name="Kautmanova I."/>
            <person name="Kiss B."/>
            <person name="Kocsube S."/>
            <person name="Kotiranta H."/>
            <person name="LaButti K.M."/>
            <person name="Lechner B.E."/>
            <person name="Liimatainen K."/>
            <person name="Lipzen A."/>
            <person name="Lukacs Z."/>
            <person name="Mihaltcheva S."/>
            <person name="Morgado L.N."/>
            <person name="Niskanen T."/>
            <person name="Noordeloos M.E."/>
            <person name="Ohm R.A."/>
            <person name="Ortiz-Santana B."/>
            <person name="Ovrebo C."/>
            <person name="Racz N."/>
            <person name="Riley R."/>
            <person name="Savchenko A."/>
            <person name="Shiryaev A."/>
            <person name="Soop K."/>
            <person name="Spirin V."/>
            <person name="Szebenyi C."/>
            <person name="Tomsovsky M."/>
            <person name="Tulloss R.E."/>
            <person name="Uehling J."/>
            <person name="Grigoriev I.V."/>
            <person name="Vagvolgyi C."/>
            <person name="Papp T."/>
            <person name="Martin F.M."/>
            <person name="Miettinen O."/>
            <person name="Hibbett D.S."/>
            <person name="Nagy L.G."/>
        </authorList>
    </citation>
    <scope>NUCLEOTIDE SEQUENCE [LARGE SCALE GENOMIC DNA]</scope>
    <source>
        <strain evidence="2 3">FP101781</strain>
    </source>
</reference>
<keyword evidence="3" id="KW-1185">Reference proteome</keyword>
<dbReference type="InterPro" id="IPR001810">
    <property type="entry name" value="F-box_dom"/>
</dbReference>
<dbReference type="Gene3D" id="1.20.1280.50">
    <property type="match status" value="1"/>
</dbReference>
<evidence type="ECO:0000313" key="2">
    <source>
        <dbReference type="EMBL" id="TEB25940.1"/>
    </source>
</evidence>
<protein>
    <recommendedName>
        <fullName evidence="1">F-box domain-containing protein</fullName>
    </recommendedName>
</protein>
<organism evidence="2 3">
    <name type="scientific">Coprinellus micaceus</name>
    <name type="common">Glistening ink-cap mushroom</name>
    <name type="synonym">Coprinus micaceus</name>
    <dbReference type="NCBI Taxonomy" id="71717"/>
    <lineage>
        <taxon>Eukaryota</taxon>
        <taxon>Fungi</taxon>
        <taxon>Dikarya</taxon>
        <taxon>Basidiomycota</taxon>
        <taxon>Agaricomycotina</taxon>
        <taxon>Agaricomycetes</taxon>
        <taxon>Agaricomycetidae</taxon>
        <taxon>Agaricales</taxon>
        <taxon>Agaricineae</taxon>
        <taxon>Psathyrellaceae</taxon>
        <taxon>Coprinellus</taxon>
    </lineage>
</organism>
<comment type="caution">
    <text evidence="2">The sequence shown here is derived from an EMBL/GenBank/DDBJ whole genome shotgun (WGS) entry which is preliminary data.</text>
</comment>
<dbReference type="EMBL" id="QPFP01000052">
    <property type="protein sequence ID" value="TEB25940.1"/>
    <property type="molecule type" value="Genomic_DNA"/>
</dbReference>
<dbReference type="SUPFAM" id="SSF52047">
    <property type="entry name" value="RNI-like"/>
    <property type="match status" value="1"/>
</dbReference>
<dbReference type="Pfam" id="PF12937">
    <property type="entry name" value="F-box-like"/>
    <property type="match status" value="1"/>
</dbReference>
<evidence type="ECO:0000259" key="1">
    <source>
        <dbReference type="Pfam" id="PF12937"/>
    </source>
</evidence>
<dbReference type="STRING" id="71717.A0A4Y7SVP7"/>